<evidence type="ECO:0000313" key="2">
    <source>
        <dbReference type="EMBL" id="KAK3935884.1"/>
    </source>
</evidence>
<dbReference type="AlphaFoldDB" id="A0AAN6S0F6"/>
<reference evidence="3" key="1">
    <citation type="journal article" date="2023" name="Mol. Phylogenet. Evol.">
        <title>Genome-scale phylogeny and comparative genomics of the fungal order Sordariales.</title>
        <authorList>
            <person name="Hensen N."/>
            <person name="Bonometti L."/>
            <person name="Westerberg I."/>
            <person name="Brannstrom I.O."/>
            <person name="Guillou S."/>
            <person name="Cros-Aarteil S."/>
            <person name="Calhoun S."/>
            <person name="Haridas S."/>
            <person name="Kuo A."/>
            <person name="Mondo S."/>
            <person name="Pangilinan J."/>
            <person name="Riley R."/>
            <person name="LaButti K."/>
            <person name="Andreopoulos B."/>
            <person name="Lipzen A."/>
            <person name="Chen C."/>
            <person name="Yan M."/>
            <person name="Daum C."/>
            <person name="Ng V."/>
            <person name="Clum A."/>
            <person name="Steindorff A."/>
            <person name="Ohm R.A."/>
            <person name="Martin F."/>
            <person name="Silar P."/>
            <person name="Natvig D.O."/>
            <person name="Lalanne C."/>
            <person name="Gautier V."/>
            <person name="Ament-Velasquez S.L."/>
            <person name="Kruys A."/>
            <person name="Hutchinson M.I."/>
            <person name="Powell A.J."/>
            <person name="Barry K."/>
            <person name="Miller A.N."/>
            <person name="Grigoriev I.V."/>
            <person name="Debuchy R."/>
            <person name="Gladieux P."/>
            <person name="Hiltunen Thoren M."/>
            <person name="Johannesson H."/>
        </authorList>
    </citation>
    <scope>NUCLEOTIDE SEQUENCE [LARGE SCALE GENOMIC DNA]</scope>
    <source>
        <strain evidence="3">CBS 340.73</strain>
    </source>
</reference>
<protein>
    <submittedName>
        <fullName evidence="2">Uncharacterized protein</fullName>
    </submittedName>
</protein>
<name>A0AAN6S0F6_9PEZI</name>
<dbReference type="EMBL" id="MU853902">
    <property type="protein sequence ID" value="KAK3935884.1"/>
    <property type="molecule type" value="Genomic_DNA"/>
</dbReference>
<proteinExistence type="predicted"/>
<sequence length="124" mass="13462">MADNIKTPQSEEAHGAAPSEATKKSWYQRYMDAKTGRNVKISDEDLKKYTGMTKAELEEWAKDRPGVAANQPAGKLTVGPATGFGGYETAHGYGGWGPSAGSDKLKFPPQKQQEGKKLDDEDDN</sequence>
<gene>
    <name evidence="2" type="ORF">QBC46DRAFT_40791</name>
</gene>
<accession>A0AAN6S0F6</accession>
<feature type="region of interest" description="Disordered" evidence="1">
    <location>
        <begin position="90"/>
        <end position="124"/>
    </location>
</feature>
<dbReference type="Proteomes" id="UP001303473">
    <property type="component" value="Unassembled WGS sequence"/>
</dbReference>
<comment type="caution">
    <text evidence="2">The sequence shown here is derived from an EMBL/GenBank/DDBJ whole genome shotgun (WGS) entry which is preliminary data.</text>
</comment>
<evidence type="ECO:0000313" key="3">
    <source>
        <dbReference type="Proteomes" id="UP001303473"/>
    </source>
</evidence>
<organism evidence="2 3">
    <name type="scientific">Diplogelasinospora grovesii</name>
    <dbReference type="NCBI Taxonomy" id="303347"/>
    <lineage>
        <taxon>Eukaryota</taxon>
        <taxon>Fungi</taxon>
        <taxon>Dikarya</taxon>
        <taxon>Ascomycota</taxon>
        <taxon>Pezizomycotina</taxon>
        <taxon>Sordariomycetes</taxon>
        <taxon>Sordariomycetidae</taxon>
        <taxon>Sordariales</taxon>
        <taxon>Diplogelasinosporaceae</taxon>
        <taxon>Diplogelasinospora</taxon>
    </lineage>
</organism>
<feature type="compositionally biased region" description="Basic and acidic residues" evidence="1">
    <location>
        <begin position="113"/>
        <end position="124"/>
    </location>
</feature>
<keyword evidence="3" id="KW-1185">Reference proteome</keyword>
<feature type="region of interest" description="Disordered" evidence="1">
    <location>
        <begin position="1"/>
        <end position="23"/>
    </location>
</feature>
<evidence type="ECO:0000256" key="1">
    <source>
        <dbReference type="SAM" id="MobiDB-lite"/>
    </source>
</evidence>